<keyword evidence="3" id="KW-1185">Reference proteome</keyword>
<protein>
    <recommendedName>
        <fullName evidence="4">Cyclic lactone autoinducer peptide</fullName>
    </recommendedName>
</protein>
<proteinExistence type="predicted"/>
<reference evidence="2 3" key="1">
    <citation type="submission" date="2022-06" db="EMBL/GenBank/DDBJ databases">
        <title>Isolation of gut microbiota from human fecal samples.</title>
        <authorList>
            <person name="Pamer E.G."/>
            <person name="Barat B."/>
            <person name="Waligurski E."/>
            <person name="Medina S."/>
            <person name="Paddock L."/>
            <person name="Mostad J."/>
        </authorList>
    </citation>
    <scope>NUCLEOTIDE SEQUENCE [LARGE SCALE GENOMIC DNA]</scope>
    <source>
        <strain evidence="2 3">SL.3.17</strain>
    </source>
</reference>
<accession>A0ABT1RRI0</accession>
<organism evidence="2 3">
    <name type="scientific">Anaerovorax odorimutans</name>
    <dbReference type="NCBI Taxonomy" id="109327"/>
    <lineage>
        <taxon>Bacteria</taxon>
        <taxon>Bacillati</taxon>
        <taxon>Bacillota</taxon>
        <taxon>Clostridia</taxon>
        <taxon>Peptostreptococcales</taxon>
        <taxon>Anaerovoracaceae</taxon>
        <taxon>Anaerovorax</taxon>
    </lineage>
</organism>
<name>A0ABT1RRI0_9FIRM</name>
<feature type="signal peptide" evidence="1">
    <location>
        <begin position="1"/>
        <end position="24"/>
    </location>
</feature>
<keyword evidence="1" id="KW-0732">Signal</keyword>
<sequence length="44" mass="4980">MFKKLKKCTLPMIAMALIALSDLATSTSTIMHWGEPDCPKELWK</sequence>
<gene>
    <name evidence="2" type="ORF">NE619_13770</name>
</gene>
<dbReference type="EMBL" id="JANFXK010000016">
    <property type="protein sequence ID" value="MCQ4637798.1"/>
    <property type="molecule type" value="Genomic_DNA"/>
</dbReference>
<evidence type="ECO:0008006" key="4">
    <source>
        <dbReference type="Google" id="ProtNLM"/>
    </source>
</evidence>
<dbReference type="RefSeq" id="WP_256132980.1">
    <property type="nucleotide sequence ID" value="NZ_JANFXK010000016.1"/>
</dbReference>
<evidence type="ECO:0000313" key="2">
    <source>
        <dbReference type="EMBL" id="MCQ4637798.1"/>
    </source>
</evidence>
<comment type="caution">
    <text evidence="2">The sequence shown here is derived from an EMBL/GenBank/DDBJ whole genome shotgun (WGS) entry which is preliminary data.</text>
</comment>
<feature type="chain" id="PRO_5045446289" description="Cyclic lactone autoinducer peptide" evidence="1">
    <location>
        <begin position="25"/>
        <end position="44"/>
    </location>
</feature>
<dbReference type="Proteomes" id="UP001524502">
    <property type="component" value="Unassembled WGS sequence"/>
</dbReference>
<evidence type="ECO:0000313" key="3">
    <source>
        <dbReference type="Proteomes" id="UP001524502"/>
    </source>
</evidence>
<evidence type="ECO:0000256" key="1">
    <source>
        <dbReference type="SAM" id="SignalP"/>
    </source>
</evidence>